<keyword evidence="2" id="KW-1185">Reference proteome</keyword>
<sequence>MRIALRLKDAEEDGLDALEDWLRSEHDLRRVVVEREHTPTAPGEMGVLADSLQFVVDAGLVGVLAQSLIDYWRSRAAARSGTGDSANGEDPAVLRIEQVDAPGGTRTITVEARDLATAEAVLRELPRTLGRE</sequence>
<comment type="caution">
    <text evidence="1">The sequence shown here is derived from an EMBL/GenBank/DDBJ whole genome shotgun (WGS) entry which is preliminary data.</text>
</comment>
<proteinExistence type="predicted"/>
<name>A0A1E7L266_9ACTN</name>
<protein>
    <submittedName>
        <fullName evidence="1">Uncharacterized protein</fullName>
    </submittedName>
</protein>
<reference evidence="1 2" key="1">
    <citation type="journal article" date="2016" name="Front. Microbiol.">
        <title>Comparative Genomics Analysis of Streptomyces Species Reveals Their Adaptation to the Marine Environment and Their Diversity at the Genomic Level.</title>
        <authorList>
            <person name="Tian X."/>
            <person name="Zhang Z."/>
            <person name="Yang T."/>
            <person name="Chen M."/>
            <person name="Li J."/>
            <person name="Chen F."/>
            <person name="Yang J."/>
            <person name="Li W."/>
            <person name="Zhang B."/>
            <person name="Zhang Z."/>
            <person name="Wu J."/>
            <person name="Zhang C."/>
            <person name="Long L."/>
            <person name="Xiao J."/>
        </authorList>
    </citation>
    <scope>NUCLEOTIDE SEQUENCE [LARGE SCALE GENOMIC DNA]</scope>
    <source>
        <strain evidence="1 2">SCSIO 10429</strain>
    </source>
</reference>
<dbReference type="InterPro" id="IPR045428">
    <property type="entry name" value="EACC1"/>
</dbReference>
<dbReference type="RefSeq" id="WP_070017995.1">
    <property type="nucleotide sequence ID" value="NZ_LJGW01000312.1"/>
</dbReference>
<organism evidence="1 2">
    <name type="scientific">Streptomyces nanshensis</name>
    <dbReference type="NCBI Taxonomy" id="518642"/>
    <lineage>
        <taxon>Bacteria</taxon>
        <taxon>Bacillati</taxon>
        <taxon>Actinomycetota</taxon>
        <taxon>Actinomycetes</taxon>
        <taxon>Kitasatosporales</taxon>
        <taxon>Streptomycetaceae</taxon>
        <taxon>Streptomyces</taxon>
    </lineage>
</organism>
<accession>A0A1E7L266</accession>
<dbReference type="Proteomes" id="UP000176005">
    <property type="component" value="Unassembled WGS sequence"/>
</dbReference>
<dbReference type="EMBL" id="LJGW01000312">
    <property type="protein sequence ID" value="OEV10252.1"/>
    <property type="molecule type" value="Genomic_DNA"/>
</dbReference>
<gene>
    <name evidence="1" type="ORF">AN218_18465</name>
</gene>
<evidence type="ECO:0000313" key="1">
    <source>
        <dbReference type="EMBL" id="OEV10252.1"/>
    </source>
</evidence>
<dbReference type="Pfam" id="PF19953">
    <property type="entry name" value="EACC1"/>
    <property type="match status" value="1"/>
</dbReference>
<evidence type="ECO:0000313" key="2">
    <source>
        <dbReference type="Proteomes" id="UP000176005"/>
    </source>
</evidence>
<dbReference type="AlphaFoldDB" id="A0A1E7L266"/>